<dbReference type="InterPro" id="IPR000845">
    <property type="entry name" value="Nucleoside_phosphorylase_d"/>
</dbReference>
<dbReference type="GO" id="GO:0003824">
    <property type="term" value="F:catalytic activity"/>
    <property type="evidence" value="ECO:0007669"/>
    <property type="project" value="InterPro"/>
</dbReference>
<organism evidence="2 3">
    <name type="scientific">Talaromyces proteolyticus</name>
    <dbReference type="NCBI Taxonomy" id="1131652"/>
    <lineage>
        <taxon>Eukaryota</taxon>
        <taxon>Fungi</taxon>
        <taxon>Dikarya</taxon>
        <taxon>Ascomycota</taxon>
        <taxon>Pezizomycotina</taxon>
        <taxon>Eurotiomycetes</taxon>
        <taxon>Eurotiomycetidae</taxon>
        <taxon>Eurotiales</taxon>
        <taxon>Trichocomaceae</taxon>
        <taxon>Talaromyces</taxon>
        <taxon>Talaromyces sect. Bacilispori</taxon>
    </lineage>
</organism>
<dbReference type="PRINTS" id="PR00381">
    <property type="entry name" value="KINESINLIGHT"/>
</dbReference>
<dbReference type="PANTHER" id="PTHR46082">
    <property type="entry name" value="ATP/GTP-BINDING PROTEIN-RELATED"/>
    <property type="match status" value="1"/>
</dbReference>
<dbReference type="EMBL" id="JAJTJA010000007">
    <property type="protein sequence ID" value="KAH8696469.1"/>
    <property type="molecule type" value="Genomic_DNA"/>
</dbReference>
<gene>
    <name evidence="2" type="ORF">BGW36DRAFT_398014</name>
</gene>
<name>A0AAD4PXK5_9EURO</name>
<protein>
    <submittedName>
        <fullName evidence="2">Kinesin light chain</fullName>
    </submittedName>
</protein>
<feature type="domain" description="Nucleoside phosphorylase" evidence="1">
    <location>
        <begin position="11"/>
        <end position="127"/>
    </location>
</feature>
<keyword evidence="3" id="KW-1185">Reference proteome</keyword>
<proteinExistence type="predicted"/>
<dbReference type="SUPFAM" id="SSF52540">
    <property type="entry name" value="P-loop containing nucleoside triphosphate hydrolases"/>
    <property type="match status" value="1"/>
</dbReference>
<dbReference type="Gene3D" id="3.40.50.1580">
    <property type="entry name" value="Nucleoside phosphorylase domain"/>
    <property type="match status" value="1"/>
</dbReference>
<evidence type="ECO:0000313" key="2">
    <source>
        <dbReference type="EMBL" id="KAH8696469.1"/>
    </source>
</evidence>
<dbReference type="Pfam" id="PF13374">
    <property type="entry name" value="TPR_10"/>
    <property type="match status" value="5"/>
</dbReference>
<comment type="caution">
    <text evidence="2">The sequence shown here is derived from an EMBL/GenBank/DDBJ whole genome shotgun (WGS) entry which is preliminary data.</text>
</comment>
<dbReference type="Gene3D" id="1.25.40.10">
    <property type="entry name" value="Tetratricopeptide repeat domain"/>
    <property type="match status" value="3"/>
</dbReference>
<dbReference type="InterPro" id="IPR011990">
    <property type="entry name" value="TPR-like_helical_dom_sf"/>
</dbReference>
<dbReference type="SUPFAM" id="SSF53167">
    <property type="entry name" value="Purine and uridine phosphorylases"/>
    <property type="match status" value="1"/>
</dbReference>
<dbReference type="SUPFAM" id="SSF48452">
    <property type="entry name" value="TPR-like"/>
    <property type="match status" value="3"/>
</dbReference>
<accession>A0AAD4PXK5</accession>
<dbReference type="GeneID" id="70248639"/>
<sequence length="1097" mass="124009">MRPRTRDEFEIAIICARTLEADAVEALFDENYDKFGKIYGRQFGDQNAYITGRIGPYNIVLCYLPGMGIGSAAGATANLRVSYNRIQLALVVGICGAVPFPSSNAEIVLGDIIVSDSVIQYDFGRQYPDGFRRKSDVKETLGRPSQEIRAFLAGLKGRKTRSELQEQTYKHLQTLQALSGSEWQHPGTVHDVLFKASYRHKHYQQGPITQCTCFNCKSSSDTVCDDALMKDCKSLGCAGALIQRNRLRAESVQPYVYIGTIASANTVMKSGEHRDKLAEMENVIGFEMEGAGVWDNLPCILIKGVCDYADSHKNKVWQDYAAATAASCAKAFLEIWPATTKKSTNARSWLVPFERNEDFVGRESQLQQLEEGLFVDDRFSKMALFALGGWARLRDKYPNCSVFWVTSTSAESFEQAYRMEDKTVDVKKLVMDYLNDEISCQWFMVFDSVDDINAWFGKSNIGGSYRLADYIPRNHHGCALLTTRSERIARNFARHSVLKAPEMDTSTSLLLLRKTLGQEEVLDNDDDTSELLEKLCFIPLAIVQAGTYISMNYTTIPYYLSLLNDTEECLVKTLSENFEDDWRYQDQKNPIVTTWIVSFVQIQRENSLAADYLSFISCIEPKTIPHALLPPGPSSKQQLEAIACLISYSFLSKQVSNSFGMHQLVHLVTRNWLKQTQNYERYYRDVISRFTEVFPLPVHENRDEWRTYLPHIKFTLSLDRMQTKVDHRLLSRYGQCLLTDGRYFEAQSPLAEAAEATKQVLGTEHPDTLASMGNLALTYMKQGRLKEAEELEVELTETRKIVFGAEHLDILTSMGNLALTYAKQGRLKEAEDLEIQVIKIRKIVLGVEHPDTLLIMDNLAVTYMIQGRLKEAEELHLQVTEAHTLTSIGNLASSYSKQGRWKEAQDLEVQVMETYKVLLGAEHPDTLTSMGNLALTYMKQDLEMALGVEHPDTLISMGNLALTYMKQELGMEVMETCKTVLGAGHPDTLVITGNLASTYRNQDLEVQHPDTLVITGNLASTYSNQGRWKEAEDLEVQHPDTLTSMANLALTWRFMGRKEDALRLMRISFQLRKVHTQSALYSLNEWGAADSETDKQS</sequence>
<evidence type="ECO:0000313" key="3">
    <source>
        <dbReference type="Proteomes" id="UP001201262"/>
    </source>
</evidence>
<dbReference type="AlphaFoldDB" id="A0AAD4PXK5"/>
<dbReference type="Proteomes" id="UP001201262">
    <property type="component" value="Unassembled WGS sequence"/>
</dbReference>
<reference evidence="2" key="1">
    <citation type="submission" date="2021-12" db="EMBL/GenBank/DDBJ databases">
        <title>Convergent genome expansion in fungi linked to evolution of root-endophyte symbiosis.</title>
        <authorList>
            <consortium name="DOE Joint Genome Institute"/>
            <person name="Ke Y.-H."/>
            <person name="Bonito G."/>
            <person name="Liao H.-L."/>
            <person name="Looney B."/>
            <person name="Rojas-Flechas A."/>
            <person name="Nash J."/>
            <person name="Hameed K."/>
            <person name="Schadt C."/>
            <person name="Martin F."/>
            <person name="Crous P.W."/>
            <person name="Miettinen O."/>
            <person name="Magnuson J.K."/>
            <person name="Labbe J."/>
            <person name="Jacobson D."/>
            <person name="Doktycz M.J."/>
            <person name="Veneault-Fourrey C."/>
            <person name="Kuo A."/>
            <person name="Mondo S."/>
            <person name="Calhoun S."/>
            <person name="Riley R."/>
            <person name="Ohm R."/>
            <person name="LaButti K."/>
            <person name="Andreopoulos B."/>
            <person name="Pangilinan J."/>
            <person name="Nolan M."/>
            <person name="Tritt A."/>
            <person name="Clum A."/>
            <person name="Lipzen A."/>
            <person name="Daum C."/>
            <person name="Barry K."/>
            <person name="Grigoriev I.V."/>
            <person name="Vilgalys R."/>
        </authorList>
    </citation>
    <scope>NUCLEOTIDE SEQUENCE</scope>
    <source>
        <strain evidence="2">PMI_201</strain>
    </source>
</reference>
<dbReference type="InterPro" id="IPR027417">
    <property type="entry name" value="P-loop_NTPase"/>
</dbReference>
<dbReference type="Pfam" id="PF01048">
    <property type="entry name" value="PNP_UDP_1"/>
    <property type="match status" value="1"/>
</dbReference>
<dbReference type="RefSeq" id="XP_046071405.1">
    <property type="nucleotide sequence ID" value="XM_046218352.1"/>
</dbReference>
<dbReference type="Pfam" id="PF13424">
    <property type="entry name" value="TPR_12"/>
    <property type="match status" value="1"/>
</dbReference>
<dbReference type="GO" id="GO:0009116">
    <property type="term" value="P:nucleoside metabolic process"/>
    <property type="evidence" value="ECO:0007669"/>
    <property type="project" value="InterPro"/>
</dbReference>
<dbReference type="InterPro" id="IPR035994">
    <property type="entry name" value="Nucleoside_phosphorylase_sf"/>
</dbReference>
<dbReference type="PANTHER" id="PTHR46082:SF6">
    <property type="entry name" value="AAA+ ATPASE DOMAIN-CONTAINING PROTEIN-RELATED"/>
    <property type="match status" value="1"/>
</dbReference>
<evidence type="ECO:0000259" key="1">
    <source>
        <dbReference type="Pfam" id="PF01048"/>
    </source>
</evidence>
<dbReference type="InterPro" id="IPR053137">
    <property type="entry name" value="NLR-like"/>
</dbReference>